<keyword evidence="1" id="KW-0812">Transmembrane</keyword>
<name>A0A6N7UZ01_9FIRM</name>
<reference evidence="2 3" key="1">
    <citation type="submission" date="2019-08" db="EMBL/GenBank/DDBJ databases">
        <title>In-depth cultivation of the pig gut microbiome towards novel bacterial diversity and tailored functional studies.</title>
        <authorList>
            <person name="Wylensek D."/>
            <person name="Hitch T.C.A."/>
            <person name="Clavel T."/>
        </authorList>
    </citation>
    <scope>NUCLEOTIDE SEQUENCE [LARGE SCALE GENOMIC DNA]</scope>
    <source>
        <strain evidence="2 3">68-1-5</strain>
    </source>
</reference>
<proteinExistence type="predicted"/>
<comment type="caution">
    <text evidence="2">The sequence shown here is derived from an EMBL/GenBank/DDBJ whole genome shotgun (WGS) entry which is preliminary data.</text>
</comment>
<evidence type="ECO:0000256" key="1">
    <source>
        <dbReference type="SAM" id="Phobius"/>
    </source>
</evidence>
<feature type="transmembrane region" description="Helical" evidence="1">
    <location>
        <begin position="199"/>
        <end position="232"/>
    </location>
</feature>
<feature type="transmembrane region" description="Helical" evidence="1">
    <location>
        <begin position="353"/>
        <end position="373"/>
    </location>
</feature>
<feature type="transmembrane region" description="Helical" evidence="1">
    <location>
        <begin position="168"/>
        <end position="187"/>
    </location>
</feature>
<feature type="transmembrane region" description="Helical" evidence="1">
    <location>
        <begin position="385"/>
        <end position="408"/>
    </location>
</feature>
<evidence type="ECO:0000313" key="3">
    <source>
        <dbReference type="Proteomes" id="UP000434409"/>
    </source>
</evidence>
<dbReference type="Proteomes" id="UP000434409">
    <property type="component" value="Unassembled WGS sequence"/>
</dbReference>
<feature type="transmembrane region" description="Helical" evidence="1">
    <location>
        <begin position="84"/>
        <end position="105"/>
    </location>
</feature>
<protein>
    <submittedName>
        <fullName evidence="2">Oligosaccharide repeat unit polymerase</fullName>
    </submittedName>
</protein>
<feature type="transmembrane region" description="Helical" evidence="1">
    <location>
        <begin position="20"/>
        <end position="46"/>
    </location>
</feature>
<dbReference type="RefSeq" id="WP_154475807.1">
    <property type="nucleotide sequence ID" value="NZ_JAQYBV010000058.1"/>
</dbReference>
<keyword evidence="1" id="KW-0472">Membrane</keyword>
<feature type="transmembrane region" description="Helical" evidence="1">
    <location>
        <begin position="311"/>
        <end position="333"/>
    </location>
</feature>
<keyword evidence="3" id="KW-1185">Reference proteome</keyword>
<feature type="transmembrane region" description="Helical" evidence="1">
    <location>
        <begin position="244"/>
        <end position="262"/>
    </location>
</feature>
<organism evidence="2 3">
    <name type="scientific">Suipraeoptans intestinalis</name>
    <dbReference type="NCBI Taxonomy" id="2606628"/>
    <lineage>
        <taxon>Bacteria</taxon>
        <taxon>Bacillati</taxon>
        <taxon>Bacillota</taxon>
        <taxon>Clostridia</taxon>
        <taxon>Lachnospirales</taxon>
        <taxon>Lachnospiraceae</taxon>
        <taxon>Suipraeoptans</taxon>
    </lineage>
</organism>
<keyword evidence="1" id="KW-1133">Transmembrane helix</keyword>
<dbReference type="AlphaFoldDB" id="A0A6N7UZ01"/>
<sequence>MRNRNKIIMEYGTYMLAYFASYIASLAGLYILSGLILMGEALYLYIHLVRESKKLVELRALFSLAWIGGQGLACLKLSEIQTDWHYLTWLCFFLAYIGFGIGYEWKENYQEIEDREPDREQRRADRMFVCILVLFFVSAICFVIEISHIGFLPILASKNLAYSELHMAGVHSLTLSCILIPAMTVLYSRIAEEKKRTRGGLLAVINSMAILIPALCLSHFQLVFAVSFALITYIMTRKGMSLKMMAKLLAVILPVYVISTLLRQHDLEYINRIFAMKWTGTPLFISQPYIYITNNYDNFNVLVKGLTGHSFGLRMLFPFFVLTGLKFHFPQVASLPIFITKPELTTLTLFYDAYYDFGVAGVFLFAAVLGWISKKLMNFVKKSDNPIACLFYGQLAIYLGFSFFTTWFSNPATWLWFLLTGIIYVAVGWDKKEKRG</sequence>
<dbReference type="EMBL" id="VULY01000018">
    <property type="protein sequence ID" value="MSR93080.1"/>
    <property type="molecule type" value="Genomic_DNA"/>
</dbReference>
<dbReference type="NCBIfam" id="TIGR04370">
    <property type="entry name" value="glyco_rpt_poly"/>
    <property type="match status" value="1"/>
</dbReference>
<evidence type="ECO:0000313" key="2">
    <source>
        <dbReference type="EMBL" id="MSR93080.1"/>
    </source>
</evidence>
<feature type="transmembrane region" description="Helical" evidence="1">
    <location>
        <begin position="414"/>
        <end position="430"/>
    </location>
</feature>
<gene>
    <name evidence="2" type="ORF">FYJ34_01985</name>
</gene>
<feature type="transmembrane region" description="Helical" evidence="1">
    <location>
        <begin position="126"/>
        <end position="156"/>
    </location>
</feature>
<accession>A0A6N7UZ01</accession>